<protein>
    <submittedName>
        <fullName evidence="11">ATP-binding cassette domain-containing protein</fullName>
    </submittedName>
</protein>
<keyword evidence="12" id="KW-1185">Reference proteome</keyword>
<evidence type="ECO:0000256" key="8">
    <source>
        <dbReference type="SAM" id="Phobius"/>
    </source>
</evidence>
<feature type="compositionally biased region" description="Low complexity" evidence="7">
    <location>
        <begin position="576"/>
        <end position="590"/>
    </location>
</feature>
<evidence type="ECO:0000256" key="4">
    <source>
        <dbReference type="ARBA" id="ARBA00022840"/>
    </source>
</evidence>
<evidence type="ECO:0000256" key="7">
    <source>
        <dbReference type="SAM" id="MobiDB-lite"/>
    </source>
</evidence>
<dbReference type="SMART" id="SM00382">
    <property type="entry name" value="AAA"/>
    <property type="match status" value="1"/>
</dbReference>
<feature type="transmembrane region" description="Helical" evidence="8">
    <location>
        <begin position="160"/>
        <end position="177"/>
    </location>
</feature>
<comment type="caution">
    <text evidence="11">The sequence shown here is derived from an EMBL/GenBank/DDBJ whole genome shotgun (WGS) entry which is preliminary data.</text>
</comment>
<dbReference type="PANTHER" id="PTHR24221">
    <property type="entry name" value="ATP-BINDING CASSETTE SUB-FAMILY B"/>
    <property type="match status" value="1"/>
</dbReference>
<dbReference type="AlphaFoldDB" id="A0A4Q1KLY0"/>
<feature type="domain" description="ABC transmembrane type-1" evidence="10">
    <location>
        <begin position="23"/>
        <end position="301"/>
    </location>
</feature>
<evidence type="ECO:0000313" key="11">
    <source>
        <dbReference type="EMBL" id="RXR30430.1"/>
    </source>
</evidence>
<keyword evidence="4 11" id="KW-0067">ATP-binding</keyword>
<dbReference type="RefSeq" id="WP_129403180.1">
    <property type="nucleotide sequence ID" value="NZ_SBKP01000002.1"/>
</dbReference>
<keyword evidence="3" id="KW-0547">Nucleotide-binding</keyword>
<feature type="transmembrane region" description="Helical" evidence="8">
    <location>
        <begin position="137"/>
        <end position="154"/>
    </location>
</feature>
<evidence type="ECO:0000259" key="9">
    <source>
        <dbReference type="PROSITE" id="PS50893"/>
    </source>
</evidence>
<dbReference type="PROSITE" id="PS50929">
    <property type="entry name" value="ABC_TM1F"/>
    <property type="match status" value="1"/>
</dbReference>
<feature type="domain" description="ABC transporter" evidence="9">
    <location>
        <begin position="332"/>
        <end position="568"/>
    </location>
</feature>
<dbReference type="InterPro" id="IPR003439">
    <property type="entry name" value="ABC_transporter-like_ATP-bd"/>
</dbReference>
<dbReference type="GO" id="GO:0140359">
    <property type="term" value="F:ABC-type transporter activity"/>
    <property type="evidence" value="ECO:0007669"/>
    <property type="project" value="InterPro"/>
</dbReference>
<gene>
    <name evidence="11" type="ORF">EQG66_03700</name>
</gene>
<dbReference type="InterPro" id="IPR036640">
    <property type="entry name" value="ABC1_TM_sf"/>
</dbReference>
<dbReference type="PROSITE" id="PS50893">
    <property type="entry name" value="ABC_TRANSPORTER_2"/>
    <property type="match status" value="1"/>
</dbReference>
<dbReference type="InterPro" id="IPR039421">
    <property type="entry name" value="Type_1_exporter"/>
</dbReference>
<evidence type="ECO:0000256" key="2">
    <source>
        <dbReference type="ARBA" id="ARBA00022692"/>
    </source>
</evidence>
<dbReference type="InterPro" id="IPR011527">
    <property type="entry name" value="ABC1_TM_dom"/>
</dbReference>
<dbReference type="GO" id="GO:0016887">
    <property type="term" value="F:ATP hydrolysis activity"/>
    <property type="evidence" value="ECO:0007669"/>
    <property type="project" value="InterPro"/>
</dbReference>
<dbReference type="GO" id="GO:0034040">
    <property type="term" value="F:ATPase-coupled lipid transmembrane transporter activity"/>
    <property type="evidence" value="ECO:0007669"/>
    <property type="project" value="TreeGrafter"/>
</dbReference>
<feature type="region of interest" description="Disordered" evidence="7">
    <location>
        <begin position="556"/>
        <end position="597"/>
    </location>
</feature>
<dbReference type="PANTHER" id="PTHR24221:SF654">
    <property type="entry name" value="ATP-BINDING CASSETTE SUB-FAMILY B MEMBER 6"/>
    <property type="match status" value="1"/>
</dbReference>
<reference evidence="12" key="1">
    <citation type="submission" date="2019-01" db="EMBL/GenBank/DDBJ databases">
        <title>Cytophagaceae bacterium strain CAR-16.</title>
        <authorList>
            <person name="Chen W.-M."/>
        </authorList>
    </citation>
    <scope>NUCLEOTIDE SEQUENCE [LARGE SCALE GENOMIC DNA]</scope>
    <source>
        <strain evidence="12">CHR27</strain>
    </source>
</reference>
<evidence type="ECO:0000256" key="3">
    <source>
        <dbReference type="ARBA" id="ARBA00022741"/>
    </source>
</evidence>
<dbReference type="Gene3D" id="1.20.1560.10">
    <property type="entry name" value="ABC transporter type 1, transmembrane domain"/>
    <property type="match status" value="1"/>
</dbReference>
<dbReference type="SUPFAM" id="SSF90123">
    <property type="entry name" value="ABC transporter transmembrane region"/>
    <property type="match status" value="1"/>
</dbReference>
<dbReference type="Pfam" id="PF00005">
    <property type="entry name" value="ABC_tran"/>
    <property type="match status" value="1"/>
</dbReference>
<dbReference type="Gene3D" id="3.40.50.300">
    <property type="entry name" value="P-loop containing nucleotide triphosphate hydrolases"/>
    <property type="match status" value="1"/>
</dbReference>
<dbReference type="Proteomes" id="UP000290958">
    <property type="component" value="Unassembled WGS sequence"/>
</dbReference>
<evidence type="ECO:0000256" key="5">
    <source>
        <dbReference type="ARBA" id="ARBA00022989"/>
    </source>
</evidence>
<dbReference type="OrthoDB" id="9787557at2"/>
<feature type="transmembrane region" description="Helical" evidence="8">
    <location>
        <begin position="21"/>
        <end position="43"/>
    </location>
</feature>
<evidence type="ECO:0000256" key="6">
    <source>
        <dbReference type="ARBA" id="ARBA00023136"/>
    </source>
</evidence>
<dbReference type="GO" id="GO:0005886">
    <property type="term" value="C:plasma membrane"/>
    <property type="evidence" value="ECO:0007669"/>
    <property type="project" value="UniProtKB-SubCell"/>
</dbReference>
<accession>A0A4Q1KLY0</accession>
<feature type="transmembrane region" description="Helical" evidence="8">
    <location>
        <begin position="55"/>
        <end position="75"/>
    </location>
</feature>
<evidence type="ECO:0000259" key="10">
    <source>
        <dbReference type="PROSITE" id="PS50929"/>
    </source>
</evidence>
<name>A0A4Q1KLY0_9SPHN</name>
<dbReference type="EMBL" id="SBKP01000002">
    <property type="protein sequence ID" value="RXR30430.1"/>
    <property type="molecule type" value="Genomic_DNA"/>
</dbReference>
<keyword evidence="2 8" id="KW-0812">Transmembrane</keyword>
<comment type="subcellular location">
    <subcellularLocation>
        <location evidence="1">Cell membrane</location>
        <topology evidence="1">Multi-pass membrane protein</topology>
    </subcellularLocation>
</comment>
<dbReference type="GO" id="GO:0005524">
    <property type="term" value="F:ATP binding"/>
    <property type="evidence" value="ECO:0007669"/>
    <property type="project" value="UniProtKB-KW"/>
</dbReference>
<organism evidence="11 12">
    <name type="scientific">Sphingobium fluviale</name>
    <dbReference type="NCBI Taxonomy" id="2506423"/>
    <lineage>
        <taxon>Bacteria</taxon>
        <taxon>Pseudomonadati</taxon>
        <taxon>Pseudomonadota</taxon>
        <taxon>Alphaproteobacteria</taxon>
        <taxon>Sphingomonadales</taxon>
        <taxon>Sphingomonadaceae</taxon>
        <taxon>Sphingobium</taxon>
    </lineage>
</organism>
<keyword evidence="5 8" id="KW-1133">Transmembrane helix</keyword>
<evidence type="ECO:0000256" key="1">
    <source>
        <dbReference type="ARBA" id="ARBA00004651"/>
    </source>
</evidence>
<dbReference type="SUPFAM" id="SSF52540">
    <property type="entry name" value="P-loop containing nucleoside triphosphate hydrolases"/>
    <property type="match status" value="1"/>
</dbReference>
<dbReference type="InterPro" id="IPR027417">
    <property type="entry name" value="P-loop_NTPase"/>
</dbReference>
<dbReference type="InterPro" id="IPR003593">
    <property type="entry name" value="AAA+_ATPase"/>
</dbReference>
<keyword evidence="6 8" id="KW-0472">Membrane</keyword>
<evidence type="ECO:0000313" key="12">
    <source>
        <dbReference type="Proteomes" id="UP000290958"/>
    </source>
</evidence>
<proteinExistence type="predicted"/>
<feature type="transmembrane region" description="Helical" evidence="8">
    <location>
        <begin position="248"/>
        <end position="267"/>
    </location>
</feature>
<sequence length="597" mass="64291">MKLPATSEEAQRAIKEMRPAAGGLAALSFVIALFPVAVSLYILLLFDVAIPGRSVSTLVGVSLLMLTLIGVHAYFRFLRRRILGHVQGIVLTHMLPRLDEVSARVSEESSLGQSDGDQAVRDLDAVSSFLKSPVASAWVDIAALPVLLIVMLLLHGWMALSLLLFSGTMLFLLWRTVNMLEQPLRDIVPLLARRQAVSILGRSHNDIIRGLGMRSHARRVWQLINASLSRMAERADGTHLRRASIARALLFTATGTTLAIGAALTIHDKASPAVTFAAAALTWLALEPLVNAVVGAHQFVAARQGWTRMDALLRAVMPPVAPVRLPPPNRKLDCENIAVLYSGLRRAIVQNIQFSLQAGDVLAIAGPAACGKSTLLRAIAGTIPLARGKIRLDDAALDQWGEDALGPHIGYMPQSIQLIEGSVADNIGRFDPEADPQNVVAAGQAAYAHEMIVKLPEGYNTLVGPNGSRLSHSQAQRIALARALYGEPLLLALDEPTAQVDLAGEQMFSQSIDGARKRGAITILAGNANSLVQVATHILVLRDGAMLDFGPKEEVRQRMAERRKRIKVEQEAGRTPPAAAPEAQPQQHPASETETSL</sequence>